<feature type="transmembrane region" description="Helical" evidence="1">
    <location>
        <begin position="334"/>
        <end position="357"/>
    </location>
</feature>
<evidence type="ECO:0008006" key="4">
    <source>
        <dbReference type="Google" id="ProtNLM"/>
    </source>
</evidence>
<gene>
    <name evidence="2" type="ORF">MEI_01093</name>
</gene>
<name>A0ABN0GPL2_BARVI</name>
<accession>A0ABN0GPL2</accession>
<keyword evidence="1" id="KW-0812">Transmembrane</keyword>
<feature type="transmembrane region" description="Helical" evidence="1">
    <location>
        <begin position="110"/>
        <end position="128"/>
    </location>
</feature>
<evidence type="ECO:0000313" key="3">
    <source>
        <dbReference type="Proteomes" id="UP000008948"/>
    </source>
</evidence>
<reference evidence="2 3" key="1">
    <citation type="submission" date="2012-03" db="EMBL/GenBank/DDBJ databases">
        <title>The Genome Sequence of Bartonella vinsonii subsp. arupensis str. Pm136co.</title>
        <authorList>
            <consortium name="The Broad Institute Genome Sequencing Platform"/>
            <consortium name="The Broad Institute Genome Sequencing Center for Infectious Disease"/>
            <person name="Feldgarden M."/>
            <person name="Kirby J."/>
            <person name="Kosoy M."/>
            <person name="Birtles R."/>
            <person name="Probert W.S."/>
            <person name="Chiaraviglio L."/>
            <person name="Young S.K."/>
            <person name="Zeng Q."/>
            <person name="Gargeya S."/>
            <person name="Fitzgerald M."/>
            <person name="Haas B."/>
            <person name="Abouelleil A."/>
            <person name="Alvarado L."/>
            <person name="Arachchi H.M."/>
            <person name="Berlin A."/>
            <person name="Chapman S.B."/>
            <person name="Gearin G."/>
            <person name="Goldberg J."/>
            <person name="Griggs A."/>
            <person name="Gujja S."/>
            <person name="Hansen M."/>
            <person name="Heiman D."/>
            <person name="Howarth C."/>
            <person name="Larimer J."/>
            <person name="Lui A."/>
            <person name="MacDonald P.J.P."/>
            <person name="McCowen C."/>
            <person name="Montmayeur A."/>
            <person name="Murphy C."/>
            <person name="Neiman D."/>
            <person name="Pearson M."/>
            <person name="Priest M."/>
            <person name="Roberts A."/>
            <person name="Saif S."/>
            <person name="Shea T."/>
            <person name="Sisk P."/>
            <person name="Stolte C."/>
            <person name="Sykes S."/>
            <person name="Wortman J."/>
            <person name="Nusbaum C."/>
            <person name="Birren B."/>
        </authorList>
    </citation>
    <scope>NUCLEOTIDE SEQUENCE [LARGE SCALE GENOMIC DNA]</scope>
    <source>
        <strain evidence="2 3">Pm136co</strain>
    </source>
</reference>
<organism evidence="2 3">
    <name type="scientific">Bartonella vinsonii subsp. arupensis Pm136co</name>
    <dbReference type="NCBI Taxonomy" id="1094561"/>
    <lineage>
        <taxon>Bacteria</taxon>
        <taxon>Pseudomonadati</taxon>
        <taxon>Pseudomonadota</taxon>
        <taxon>Alphaproteobacteria</taxon>
        <taxon>Hyphomicrobiales</taxon>
        <taxon>Bartonellaceae</taxon>
        <taxon>Bartonella</taxon>
    </lineage>
</organism>
<keyword evidence="1" id="KW-1133">Transmembrane helix</keyword>
<dbReference type="Proteomes" id="UP000008948">
    <property type="component" value="Unassembled WGS sequence"/>
</dbReference>
<proteinExistence type="predicted"/>
<comment type="caution">
    <text evidence="2">The sequence shown here is derived from an EMBL/GenBank/DDBJ whole genome shotgun (WGS) entry which is preliminary data.</text>
</comment>
<feature type="transmembrane region" description="Helical" evidence="1">
    <location>
        <begin position="78"/>
        <end position="98"/>
    </location>
</feature>
<keyword evidence="3" id="KW-1185">Reference proteome</keyword>
<keyword evidence="1" id="KW-0472">Membrane</keyword>
<protein>
    <recommendedName>
        <fullName evidence="4">DUF3792 domain-containing protein</fullName>
    </recommendedName>
</protein>
<dbReference type="RefSeq" id="WP_004866677.1">
    <property type="nucleotide sequence ID" value="NZ_JH725045.1"/>
</dbReference>
<evidence type="ECO:0000313" key="2">
    <source>
        <dbReference type="EMBL" id="EJF97907.1"/>
    </source>
</evidence>
<evidence type="ECO:0000256" key="1">
    <source>
        <dbReference type="SAM" id="Phobius"/>
    </source>
</evidence>
<dbReference type="EMBL" id="AIMH01000031">
    <property type="protein sequence ID" value="EJF97907.1"/>
    <property type="molecule type" value="Genomic_DNA"/>
</dbReference>
<feature type="transmembrane region" description="Helical" evidence="1">
    <location>
        <begin position="36"/>
        <end position="58"/>
    </location>
</feature>
<sequence length="366" mass="40478">METRIPEDTPFDTHFLGETSLETEYPFFQTPISWSAIFAGLVTALATSICLSFLVAALGFSQMDFTSSTPFEGTFLSFGFGSLIVMLISLALGGFVAGRFAESSGVLHGFLTWALLTLIMTLQAIHVVSNTASLTTKAALENTSAIQQTMDSFKTNFSPLLSKLNSETFEKFLRDQKDKGIDFDKLRTELRTLLNKSDIPALNPERLKQSYQAALNDIGSAITAFKKDPSHTRTILKDLGDRLSDRAQAITAKFDRSDIINALMHDGMTRAEAQTNANHALHVYQSAESKIESKIEQALKTLEEQAETLSQKLNMPTKDVHYSANKVVKTASYMGWWGFFGGLIGAVISSVFGYYGYRSRKDTFML</sequence>